<dbReference type="SUPFAM" id="SSF53187">
    <property type="entry name" value="Zn-dependent exopeptidases"/>
    <property type="match status" value="1"/>
</dbReference>
<keyword evidence="1" id="KW-0812">Transmembrane</keyword>
<organism evidence="3 4">
    <name type="scientific">Candidatus Methanoperedens nitratireducens</name>
    <dbReference type="NCBI Taxonomy" id="1392998"/>
    <lineage>
        <taxon>Archaea</taxon>
        <taxon>Methanobacteriati</taxon>
        <taxon>Methanobacteriota</taxon>
        <taxon>Stenosarchaea group</taxon>
        <taxon>Methanomicrobia</taxon>
        <taxon>Methanosarcinales</taxon>
        <taxon>ANME-2 cluster</taxon>
        <taxon>Candidatus Methanoperedentaceae</taxon>
        <taxon>Candidatus Methanoperedens</taxon>
    </lineage>
</organism>
<feature type="domain" description="Peptidase M28" evidence="2">
    <location>
        <begin position="120"/>
        <end position="303"/>
    </location>
</feature>
<keyword evidence="4" id="KW-1185">Reference proteome</keyword>
<keyword evidence="1" id="KW-0472">Membrane</keyword>
<gene>
    <name evidence="3" type="ORF">MNV_1250016</name>
</gene>
<dbReference type="GO" id="GO:0006508">
    <property type="term" value="P:proteolysis"/>
    <property type="evidence" value="ECO:0007669"/>
    <property type="project" value="InterPro"/>
</dbReference>
<keyword evidence="1" id="KW-1133">Transmembrane helix</keyword>
<reference evidence="4" key="1">
    <citation type="submission" date="2017-06" db="EMBL/GenBank/DDBJ databases">
        <authorList>
            <person name="Cremers G."/>
        </authorList>
    </citation>
    <scope>NUCLEOTIDE SEQUENCE [LARGE SCALE GENOMIC DNA]</scope>
</reference>
<dbReference type="InterPro" id="IPR013783">
    <property type="entry name" value="Ig-like_fold"/>
</dbReference>
<dbReference type="OrthoDB" id="9561at2157"/>
<sequence>MVKKVISVIRLLILVFFLPVPMEAYAISENTILAPAINKGNEVAGNASNILFDANQTNIESITRQLTDYGERRVNKVNSSLAADYIKYIMSQTGLSAFLEEFYFEAHTSKGKAWNATGINVVGIKEGSILRDQIILVTAHYDSIGGPGADDNAAGVASMLETARALQNYSFNRTVYFIAFSGEEEDFLGSRAWISEHKDLAEEIVAVINVDYIAGKNLNIGYLPQYSWLKDVLNKSAEDLKIPVSTGIGSPGGGSDHVPFWEDHIPAVEVIHFGNEIYSHTPEDTIDKLDFSAARDATKILVQSVYYLASTGDGKSPSVNITNPEKNSNTCAFNLTYNVSERNSTIELFLDNSSLGYIKSGQRFTFTKGSHTIKVSATDGIGNTGSDSTAFTCIETYTPATRISSFNVTTDIISEPRKKGDKKTAKYNTNIVRLKYNYTSNNTTIFLDGIGIGGIESEHFFSLNPGMHTFEAYTEKYEGSMYSDNVTFNVEKSLNNSPTLDNPALNEKNEIGTLLTIFAISIAFAMIIIFKKIKKR</sequence>
<evidence type="ECO:0000256" key="1">
    <source>
        <dbReference type="SAM" id="Phobius"/>
    </source>
</evidence>
<accession>A0A284VK21</accession>
<dbReference type="EMBL" id="FZMP01000030">
    <property type="protein sequence ID" value="SNQ59636.1"/>
    <property type="molecule type" value="Genomic_DNA"/>
</dbReference>
<evidence type="ECO:0000259" key="2">
    <source>
        <dbReference type="Pfam" id="PF04389"/>
    </source>
</evidence>
<dbReference type="GO" id="GO:0008235">
    <property type="term" value="F:metalloexopeptidase activity"/>
    <property type="evidence" value="ECO:0007669"/>
    <property type="project" value="InterPro"/>
</dbReference>
<evidence type="ECO:0000313" key="4">
    <source>
        <dbReference type="Proteomes" id="UP000218615"/>
    </source>
</evidence>
<dbReference type="PANTHER" id="PTHR12147">
    <property type="entry name" value="METALLOPEPTIDASE M28 FAMILY MEMBER"/>
    <property type="match status" value="1"/>
</dbReference>
<feature type="transmembrane region" description="Helical" evidence="1">
    <location>
        <begin position="511"/>
        <end position="530"/>
    </location>
</feature>
<dbReference type="RefSeq" id="WP_096203976.1">
    <property type="nucleotide sequence ID" value="NZ_FZMP01000030.1"/>
</dbReference>
<dbReference type="Gene3D" id="3.40.630.10">
    <property type="entry name" value="Zn peptidases"/>
    <property type="match status" value="1"/>
</dbReference>
<evidence type="ECO:0000313" key="3">
    <source>
        <dbReference type="EMBL" id="SNQ59636.1"/>
    </source>
</evidence>
<dbReference type="PANTHER" id="PTHR12147:SF26">
    <property type="entry name" value="PEPTIDASE M28 DOMAIN-CONTAINING PROTEIN"/>
    <property type="match status" value="1"/>
</dbReference>
<name>A0A284VK21_9EURY</name>
<dbReference type="AlphaFoldDB" id="A0A284VK21"/>
<protein>
    <recommendedName>
        <fullName evidence="2">Peptidase M28 domain-containing protein</fullName>
    </recommendedName>
</protein>
<dbReference type="InterPro" id="IPR045175">
    <property type="entry name" value="M28_fam"/>
</dbReference>
<proteinExistence type="predicted"/>
<dbReference type="Proteomes" id="UP000218615">
    <property type="component" value="Unassembled WGS sequence"/>
</dbReference>
<dbReference type="Gene3D" id="2.60.40.10">
    <property type="entry name" value="Immunoglobulins"/>
    <property type="match status" value="1"/>
</dbReference>
<dbReference type="Pfam" id="PF04389">
    <property type="entry name" value="Peptidase_M28"/>
    <property type="match status" value="1"/>
</dbReference>
<dbReference type="InterPro" id="IPR007484">
    <property type="entry name" value="Peptidase_M28"/>
</dbReference>